<dbReference type="InterPro" id="IPR006143">
    <property type="entry name" value="RND_pump_MFP"/>
</dbReference>
<evidence type="ECO:0000256" key="2">
    <source>
        <dbReference type="ARBA" id="ARBA00009477"/>
    </source>
</evidence>
<evidence type="ECO:0000259" key="5">
    <source>
        <dbReference type="Pfam" id="PF25917"/>
    </source>
</evidence>
<dbReference type="Gene3D" id="2.40.50.100">
    <property type="match status" value="1"/>
</dbReference>
<evidence type="ECO:0000313" key="8">
    <source>
        <dbReference type="Proteomes" id="UP001409585"/>
    </source>
</evidence>
<comment type="similarity">
    <text evidence="2">Belongs to the membrane fusion protein (MFP) (TC 8.A.1) family.</text>
</comment>
<feature type="domain" description="Multidrug resistance protein MdtA-like C-terminal permuted SH3" evidence="6">
    <location>
        <begin position="316"/>
        <end position="366"/>
    </location>
</feature>
<dbReference type="InterPro" id="IPR058627">
    <property type="entry name" value="MdtA-like_C"/>
</dbReference>
<dbReference type="AlphaFoldDB" id="A0AAV3UAC6"/>
<feature type="coiled-coil region" evidence="4">
    <location>
        <begin position="153"/>
        <end position="180"/>
    </location>
</feature>
<name>A0AAV3UAC6_9ALTE</name>
<evidence type="ECO:0000313" key="7">
    <source>
        <dbReference type="EMBL" id="GAA4960846.1"/>
    </source>
</evidence>
<dbReference type="Gene3D" id="2.40.420.20">
    <property type="match status" value="1"/>
</dbReference>
<organism evidence="7 8">
    <name type="scientific">Halioxenophilus aromaticivorans</name>
    <dbReference type="NCBI Taxonomy" id="1306992"/>
    <lineage>
        <taxon>Bacteria</taxon>
        <taxon>Pseudomonadati</taxon>
        <taxon>Pseudomonadota</taxon>
        <taxon>Gammaproteobacteria</taxon>
        <taxon>Alteromonadales</taxon>
        <taxon>Alteromonadaceae</taxon>
        <taxon>Halioxenophilus</taxon>
    </lineage>
</organism>
<dbReference type="NCBIfam" id="TIGR01730">
    <property type="entry name" value="RND_mfp"/>
    <property type="match status" value="1"/>
</dbReference>
<dbReference type="RefSeq" id="WP_345427931.1">
    <property type="nucleotide sequence ID" value="NZ_AP031496.1"/>
</dbReference>
<gene>
    <name evidence="7" type="ORF">GCM10025791_47860</name>
</gene>
<accession>A0AAV3UAC6</accession>
<evidence type="ECO:0000259" key="6">
    <source>
        <dbReference type="Pfam" id="PF25967"/>
    </source>
</evidence>
<keyword evidence="3" id="KW-0813">Transport</keyword>
<dbReference type="EMBL" id="BAABLX010000079">
    <property type="protein sequence ID" value="GAA4960846.1"/>
    <property type="molecule type" value="Genomic_DNA"/>
</dbReference>
<dbReference type="PANTHER" id="PTHR30469">
    <property type="entry name" value="MULTIDRUG RESISTANCE PROTEIN MDTA"/>
    <property type="match status" value="1"/>
</dbReference>
<dbReference type="SUPFAM" id="SSF111369">
    <property type="entry name" value="HlyD-like secretion proteins"/>
    <property type="match status" value="1"/>
</dbReference>
<keyword evidence="8" id="KW-1185">Reference proteome</keyword>
<comment type="caution">
    <text evidence="7">The sequence shown here is derived from an EMBL/GenBank/DDBJ whole genome shotgun (WGS) entry which is preliminary data.</text>
</comment>
<comment type="subcellular location">
    <subcellularLocation>
        <location evidence="1">Cell envelope</location>
    </subcellularLocation>
</comment>
<evidence type="ECO:0000256" key="4">
    <source>
        <dbReference type="SAM" id="Coils"/>
    </source>
</evidence>
<evidence type="ECO:0000256" key="3">
    <source>
        <dbReference type="ARBA" id="ARBA00022448"/>
    </source>
</evidence>
<protein>
    <submittedName>
        <fullName evidence="7">Efflux RND transporter periplasmic adaptor subunit</fullName>
    </submittedName>
</protein>
<dbReference type="Pfam" id="PF25917">
    <property type="entry name" value="BSH_RND"/>
    <property type="match status" value="1"/>
</dbReference>
<proteinExistence type="inferred from homology"/>
<sequence length="403" mass="42799">MRHLRLAVLPLLVVVATVAITFLLIKTKPQLESTPEPPRPRVVTVAPVQEAATQLMVSSQGEVTARVNIDLVAEVSGKVVYVSPEFTEGGTFEPNQVLLKIDDSDYKVAVTNAQAEVARQKVLVDQGAADARVAHQQLAGVKASDLGLKKPQLAQAKAGLAAAEASLQQAKINLARTEVSLPYKGRVRQDQVGLGQFVSAGTTLASIFSTDTAQVRLPLTDGQLASLGLPIGFTATPESAPAVTLTATVAGAKRQWPARLVRIEPAFDPLTRVIYAVAEVDAPYSENTVFESGAPLAVGLYVDASIQGQSLPAAKIIPRQALRAGNRVYVVNNGVLEIRSVSVKHTDRQQAVIEDGISQGEMVVISPVRDPINGLRVEPMGAAELRAESQTAQQRALPAEDRS</sequence>
<dbReference type="GO" id="GO:1990281">
    <property type="term" value="C:efflux pump complex"/>
    <property type="evidence" value="ECO:0007669"/>
    <property type="project" value="TreeGrafter"/>
</dbReference>
<keyword evidence="4" id="KW-0175">Coiled coil</keyword>
<dbReference type="PANTHER" id="PTHR30469:SF12">
    <property type="entry name" value="MULTIDRUG RESISTANCE PROTEIN MDTA"/>
    <property type="match status" value="1"/>
</dbReference>
<dbReference type="Proteomes" id="UP001409585">
    <property type="component" value="Unassembled WGS sequence"/>
</dbReference>
<dbReference type="Gene3D" id="1.10.287.470">
    <property type="entry name" value="Helix hairpin bin"/>
    <property type="match status" value="1"/>
</dbReference>
<dbReference type="InterPro" id="IPR058625">
    <property type="entry name" value="MdtA-like_BSH"/>
</dbReference>
<feature type="domain" description="Multidrug resistance protein MdtA-like barrel-sandwich hybrid" evidence="5">
    <location>
        <begin position="70"/>
        <end position="207"/>
    </location>
</feature>
<evidence type="ECO:0000256" key="1">
    <source>
        <dbReference type="ARBA" id="ARBA00004196"/>
    </source>
</evidence>
<reference evidence="8" key="1">
    <citation type="journal article" date="2019" name="Int. J. Syst. Evol. Microbiol.">
        <title>The Global Catalogue of Microorganisms (GCM) 10K type strain sequencing project: providing services to taxonomists for standard genome sequencing and annotation.</title>
        <authorList>
            <consortium name="The Broad Institute Genomics Platform"/>
            <consortium name="The Broad Institute Genome Sequencing Center for Infectious Disease"/>
            <person name="Wu L."/>
            <person name="Ma J."/>
        </authorList>
    </citation>
    <scope>NUCLEOTIDE SEQUENCE [LARGE SCALE GENOMIC DNA]</scope>
    <source>
        <strain evidence="8">JCM 19134</strain>
    </source>
</reference>
<dbReference type="Gene3D" id="2.40.30.170">
    <property type="match status" value="1"/>
</dbReference>
<dbReference type="Pfam" id="PF25967">
    <property type="entry name" value="RND-MFP_C"/>
    <property type="match status" value="1"/>
</dbReference>
<dbReference type="GO" id="GO:0015562">
    <property type="term" value="F:efflux transmembrane transporter activity"/>
    <property type="evidence" value="ECO:0007669"/>
    <property type="project" value="TreeGrafter"/>
</dbReference>